<keyword evidence="2" id="KW-0732">Signal</keyword>
<reference evidence="3" key="1">
    <citation type="submission" date="2009-11" db="EMBL/GenBank/DDBJ databases">
        <authorList>
            <consortium name="US DOE Joint Genome Institute (JGI-PGF)"/>
            <person name="Ottilar R."/>
            <person name="Schmutz J."/>
            <person name="Salamov A."/>
            <person name="Cheng J.F."/>
            <person name="Lucas S."/>
            <person name="Pitluck S."/>
            <person name="Gundlach H."/>
            <person name="Guo Y."/>
            <person name="Haberer G."/>
            <person name="Nasrallah J."/>
            <person name="Mayer K.F.X."/>
            <person name="van de Peer Y."/>
            <person name="Weigel D."/>
            <person name="Grigoriev I.V."/>
        </authorList>
    </citation>
    <scope>NUCLEOTIDE SEQUENCE</scope>
    <source>
        <strain evidence="3">Nigerian</strain>
    </source>
</reference>
<evidence type="ECO:0000256" key="2">
    <source>
        <dbReference type="SAM" id="SignalP"/>
    </source>
</evidence>
<protein>
    <recommendedName>
        <fullName evidence="4">Secreted protein</fullName>
    </recommendedName>
</protein>
<feature type="region of interest" description="Disordered" evidence="1">
    <location>
        <begin position="210"/>
        <end position="238"/>
    </location>
</feature>
<dbReference type="AlphaFoldDB" id="A0A1B8XYF1"/>
<proteinExistence type="predicted"/>
<feature type="compositionally biased region" description="Polar residues" evidence="1">
    <location>
        <begin position="165"/>
        <end position="181"/>
    </location>
</feature>
<gene>
    <name evidence="3" type="ORF">XENTR_v90029373mg</name>
</gene>
<reference evidence="3" key="2">
    <citation type="journal article" date="2010" name="Science">
        <title>The genome of the Western clawed frog Xenopus tropicalis.</title>
        <authorList>
            <person name="Hellsten U."/>
            <person name="Harland R.M."/>
            <person name="Gilchrist M.J."/>
            <person name="Hendrix D."/>
            <person name="Jurka J."/>
            <person name="Kapitonov V."/>
            <person name="Ovcharenko I."/>
            <person name="Putnam N.H."/>
            <person name="Shu S."/>
            <person name="Taher L."/>
            <person name="Blitz I.L."/>
            <person name="Blumberg B."/>
            <person name="Dichmann D.S."/>
            <person name="Dubchak I."/>
            <person name="Amaya E."/>
            <person name="Detter J.C."/>
            <person name="Fletcher R."/>
            <person name="Gerhard D.S."/>
            <person name="Goodstein D."/>
            <person name="Graves T."/>
            <person name="Grigoriev I.V."/>
            <person name="Grimwood J."/>
            <person name="Kawashima T."/>
            <person name="Lindquist E."/>
            <person name="Lucas S.M."/>
            <person name="Mead P.E."/>
            <person name="Mitros T."/>
            <person name="Ogino H."/>
            <person name="Ohta Y."/>
            <person name="Poliakov A.V."/>
            <person name="Pollet N."/>
            <person name="Robert J."/>
            <person name="Salamov A."/>
            <person name="Sater A.K."/>
            <person name="Schmutz J."/>
            <person name="Terry A."/>
            <person name="Vize P.D."/>
            <person name="Warren W.C."/>
            <person name="Wells D."/>
            <person name="Wills A."/>
            <person name="Wilson R.K."/>
            <person name="Zimmerman L.B."/>
            <person name="Zorn A.M."/>
            <person name="Grainger R."/>
            <person name="Grammer T."/>
            <person name="Khokha M.K."/>
            <person name="Richardson P.M."/>
            <person name="Rokhsar D.S."/>
        </authorList>
    </citation>
    <scope>NUCLEOTIDE SEQUENCE [LARGE SCALE GENOMIC DNA]</scope>
    <source>
        <strain evidence="3">Nigerian</strain>
    </source>
</reference>
<feature type="region of interest" description="Disordered" evidence="1">
    <location>
        <begin position="148"/>
        <end position="181"/>
    </location>
</feature>
<evidence type="ECO:0000313" key="3">
    <source>
        <dbReference type="EMBL" id="OCA15697.1"/>
    </source>
</evidence>
<name>A0A1B8XYF1_XENTR</name>
<feature type="chain" id="PRO_5008619380" description="Secreted protein" evidence="2">
    <location>
        <begin position="20"/>
        <end position="238"/>
    </location>
</feature>
<sequence length="238" mass="25449">MFLIHFSLGWSFNMYLCAGAVSQLAGETQNERVCFGTDGHGWRFILVPCCWKRLSKGNPLCLRGTTTCPSGSICSSAIWAKPRFPNWSRVILAEDGAVLLWRRLDNLKISEGTRLSGHTSQWAHISAGTCLRGHTSWGTRLRGHLSRGTRLRGAPVSAGTCLRGHTSQGAPDSAGTRVTSQGRHVSAGTRLRGHSLGAHVSAGTCLRGHPSQGAPVSGDTLLSGHPSLRTPFSAGTRL</sequence>
<accession>A0A1B8XYF1</accession>
<feature type="signal peptide" evidence="2">
    <location>
        <begin position="1"/>
        <end position="19"/>
    </location>
</feature>
<evidence type="ECO:0000256" key="1">
    <source>
        <dbReference type="SAM" id="MobiDB-lite"/>
    </source>
</evidence>
<dbReference type="EMBL" id="KV460755">
    <property type="protein sequence ID" value="OCA15697.1"/>
    <property type="molecule type" value="Genomic_DNA"/>
</dbReference>
<evidence type="ECO:0008006" key="4">
    <source>
        <dbReference type="Google" id="ProtNLM"/>
    </source>
</evidence>
<reference evidence="3" key="3">
    <citation type="submission" date="2016-05" db="EMBL/GenBank/DDBJ databases">
        <title>WGS assembly of Xenopus tropicalis.</title>
        <authorList>
            <person name="Sessions A."/>
            <person name="Jenkins J."/>
            <person name="Mitros T."/>
            <person name="Lyons J.T."/>
            <person name="Dichmann D.S."/>
            <person name="Robert J."/>
            <person name="Harland R.M."/>
            <person name="Rokhsar D.S."/>
        </authorList>
    </citation>
    <scope>NUCLEOTIDE SEQUENCE</scope>
    <source>
        <strain evidence="3">Nigerian</strain>
    </source>
</reference>
<organism evidence="3">
    <name type="scientific">Xenopus tropicalis</name>
    <name type="common">Western clawed frog</name>
    <name type="synonym">Silurana tropicalis</name>
    <dbReference type="NCBI Taxonomy" id="8364"/>
    <lineage>
        <taxon>Eukaryota</taxon>
        <taxon>Metazoa</taxon>
        <taxon>Chordata</taxon>
        <taxon>Craniata</taxon>
        <taxon>Vertebrata</taxon>
        <taxon>Euteleostomi</taxon>
        <taxon>Amphibia</taxon>
        <taxon>Batrachia</taxon>
        <taxon>Anura</taxon>
        <taxon>Pipoidea</taxon>
        <taxon>Pipidae</taxon>
        <taxon>Xenopodinae</taxon>
        <taxon>Xenopus</taxon>
        <taxon>Silurana</taxon>
    </lineage>
</organism>